<keyword evidence="4 6" id="KW-0472">Membrane</keyword>
<name>G0R3F2_ICHMU</name>
<feature type="coiled-coil region" evidence="5">
    <location>
        <begin position="191"/>
        <end position="257"/>
    </location>
</feature>
<dbReference type="PANTHER" id="PTHR43336:SF3">
    <property type="entry name" value="GUANYLATE CYCLASE DOMAIN-CONTAINING PROTEIN"/>
    <property type="match status" value="1"/>
</dbReference>
<reference evidence="7 8" key="1">
    <citation type="submission" date="2011-07" db="EMBL/GenBank/DDBJ databases">
        <authorList>
            <person name="Coyne R."/>
            <person name="Brami D."/>
            <person name="Johnson J."/>
            <person name="Hostetler J."/>
            <person name="Hannick L."/>
            <person name="Clark T."/>
            <person name="Cassidy-Hanley D."/>
            <person name="Inman J."/>
        </authorList>
    </citation>
    <scope>NUCLEOTIDE SEQUENCE [LARGE SCALE GENOMIC DNA]</scope>
    <source>
        <strain evidence="7 8">G5</strain>
    </source>
</reference>
<keyword evidence="5" id="KW-0175">Coiled coil</keyword>
<gene>
    <name evidence="7" type="ORF">IMG5_185050</name>
</gene>
<dbReference type="OrthoDB" id="60033at2759"/>
<evidence type="ECO:0000256" key="5">
    <source>
        <dbReference type="SAM" id="Coils"/>
    </source>
</evidence>
<feature type="transmembrane region" description="Helical" evidence="6">
    <location>
        <begin position="94"/>
        <end position="112"/>
    </location>
</feature>
<evidence type="ECO:0000256" key="3">
    <source>
        <dbReference type="ARBA" id="ARBA00022989"/>
    </source>
</evidence>
<keyword evidence="2 6" id="KW-0812">Transmembrane</keyword>
<dbReference type="GO" id="GO:0016020">
    <property type="term" value="C:membrane"/>
    <property type="evidence" value="ECO:0007669"/>
    <property type="project" value="UniProtKB-SubCell"/>
</dbReference>
<dbReference type="AlphaFoldDB" id="G0R3F2"/>
<feature type="transmembrane region" description="Helical" evidence="6">
    <location>
        <begin position="124"/>
        <end position="148"/>
    </location>
</feature>
<dbReference type="FunCoup" id="G0R3F2">
    <property type="interactions" value="10"/>
</dbReference>
<proteinExistence type="predicted"/>
<evidence type="ECO:0000313" key="8">
    <source>
        <dbReference type="Proteomes" id="UP000008983"/>
    </source>
</evidence>
<dbReference type="InterPro" id="IPR029787">
    <property type="entry name" value="Nucleotide_cyclase"/>
</dbReference>
<dbReference type="InterPro" id="IPR027359">
    <property type="entry name" value="Volt_channel_dom_sf"/>
</dbReference>
<dbReference type="Proteomes" id="UP000008983">
    <property type="component" value="Unassembled WGS sequence"/>
</dbReference>
<dbReference type="PANTHER" id="PTHR43336">
    <property type="entry name" value="OXYGEN SENSOR HISTIDINE KINASE RESPONSE REGULATOR DEVS/DOSS"/>
    <property type="match status" value="1"/>
</dbReference>
<evidence type="ECO:0008006" key="9">
    <source>
        <dbReference type="Google" id="ProtNLM"/>
    </source>
</evidence>
<comment type="subcellular location">
    <subcellularLocation>
        <location evidence="1">Membrane</location>
        <topology evidence="1">Multi-pass membrane protein</topology>
    </subcellularLocation>
</comment>
<evidence type="ECO:0000313" key="7">
    <source>
        <dbReference type="EMBL" id="EGR28003.1"/>
    </source>
</evidence>
<evidence type="ECO:0000256" key="2">
    <source>
        <dbReference type="ARBA" id="ARBA00022692"/>
    </source>
</evidence>
<dbReference type="Gene3D" id="3.30.70.1230">
    <property type="entry name" value="Nucleotide cyclase"/>
    <property type="match status" value="1"/>
</dbReference>
<dbReference type="GeneID" id="14904075"/>
<feature type="transmembrane region" description="Helical" evidence="6">
    <location>
        <begin position="59"/>
        <end position="78"/>
    </location>
</feature>
<dbReference type="Gene3D" id="1.20.120.350">
    <property type="entry name" value="Voltage-gated potassium channels. Chain C"/>
    <property type="match status" value="1"/>
</dbReference>
<dbReference type="OMA" id="CDFYGGS"/>
<keyword evidence="3 6" id="KW-1133">Transmembrane helix</keyword>
<dbReference type="RefSeq" id="XP_004027348.1">
    <property type="nucleotide sequence ID" value="XM_004027299.1"/>
</dbReference>
<evidence type="ECO:0000256" key="6">
    <source>
        <dbReference type="SAM" id="Phobius"/>
    </source>
</evidence>
<organism evidence="7 8">
    <name type="scientific">Ichthyophthirius multifiliis</name>
    <name type="common">White spot disease agent</name>
    <name type="synonym">Ich</name>
    <dbReference type="NCBI Taxonomy" id="5932"/>
    <lineage>
        <taxon>Eukaryota</taxon>
        <taxon>Sar</taxon>
        <taxon>Alveolata</taxon>
        <taxon>Ciliophora</taxon>
        <taxon>Intramacronucleata</taxon>
        <taxon>Oligohymenophorea</taxon>
        <taxon>Hymenostomatida</taxon>
        <taxon>Ophryoglenina</taxon>
        <taxon>Ichthyophthirius</taxon>
    </lineage>
</organism>
<evidence type="ECO:0000256" key="1">
    <source>
        <dbReference type="ARBA" id="ARBA00004141"/>
    </source>
</evidence>
<accession>G0R3F2</accession>
<keyword evidence="8" id="KW-1185">Reference proteome</keyword>
<dbReference type="SUPFAM" id="SSF55073">
    <property type="entry name" value="Nucleotide cyclase"/>
    <property type="match status" value="1"/>
</dbReference>
<dbReference type="InParanoid" id="G0R3F2"/>
<evidence type="ECO:0000256" key="4">
    <source>
        <dbReference type="ARBA" id="ARBA00023136"/>
    </source>
</evidence>
<sequence length="892" mass="105007">MQTYSAQNINNFRKQISNLFTQKKKIVQLPSQNLSAFSNLKNQKKDYLIQKIKHKMDEILESFYVLILVTTFTIYALFGDDIRVFITDKEKDEIFWILYIISIIIFSTEIILASICQKNYFNSFFFYLDTVATISLLLDIGWVVEYFFDNHSATSTSSSSQLSKAGKASRVGTKAGRIVRIVRLVRLVKLYKHAQQALQIQSQNLKKLEEEQQNIGKNQQIIKLQKPKTQFQAKVHKLILKNRIQKLIKQKKQMEKIDTNFRYIYFQNSYVCKQKNMNYISLKLQSLNTEEIHNKQTIQYKENDNNERNDYISAQSKIGIKLQELTYKRVILLVLSIIMTVPIFSIETYKEEITSYDNSLACIYDFYQKSQIDKTKILFDKYISFHQSTHQCCKKYPINSNEAETDQELEKFRHEDIYYYTFYDNQGILAGFIIIDKTIDSELNAILGIVRTIFVSLILGYAANSFSVDVEKYVLQPISNIMKKLYRISQNPLQAIEIEETETLILEQLKNKKDKSDYKKSQEIQKFETAILENLIIKIGKLLVMSFGETGSNIISKNISKTGDINLFFPGKKFIGVFVQCQIYNFEKIINILQQDVLFFINNIAQIVHTVTDSLSGESNQNLGNSFLLVWKISSKNQLNQSLYELPIYSVIKTLMAIKDSKKIRQHYNKFKLQIYYGLHVGWAIQCTIGSNYKIDALYLGKTVNISKNLAQYNSQYGTQILLSANMYTHLSKECQKMMRIVDRIYLNKYKVNIYTIDLYLYNYYGFDKFDKSHLSSSLIKKSKVLHKIQRKQFKENIQQRKVSSLDIFLKDKNIQKIRLLFIQNPYFYSLWNQAIQLYFQGKWIEAKYFFLQTINFFQEFNYIDYPSLYLYQYISDFNFQPPPKWEGARKL</sequence>
<dbReference type="eggNOG" id="ENOG502QQYF">
    <property type="taxonomic scope" value="Eukaryota"/>
</dbReference>
<protein>
    <recommendedName>
        <fullName evidence="9">Guanylate cyclase domain-containing protein</fullName>
    </recommendedName>
</protein>
<dbReference type="EMBL" id="GL984301">
    <property type="protein sequence ID" value="EGR28003.1"/>
    <property type="molecule type" value="Genomic_DNA"/>
</dbReference>